<accession>A0ABD2A7A5</accession>
<sequence>MSRSCTRERDKTGRLAITPADVKAVDPAATVAIAANVDAVALLLLMLLLLLLLLPRITIIYIDSTKSKGFRIVTFYIYFITREDYVLKRVFKRRRSNFGARSANVDVNEEKNEKSQLRKKAVIDDVDDKDIPSWLIKFSMMILNCRHRDIIPTHSCTNLLKVYIIRETKNK</sequence>
<proteinExistence type="predicted"/>
<feature type="transmembrane region" description="Helical" evidence="1">
    <location>
        <begin position="39"/>
        <end position="62"/>
    </location>
</feature>
<dbReference type="AlphaFoldDB" id="A0ABD2A7A5"/>
<name>A0ABD2A7A5_VESSQ</name>
<organism evidence="2 3">
    <name type="scientific">Vespula squamosa</name>
    <name type="common">Southern yellow jacket</name>
    <name type="synonym">Wasp</name>
    <dbReference type="NCBI Taxonomy" id="30214"/>
    <lineage>
        <taxon>Eukaryota</taxon>
        <taxon>Metazoa</taxon>
        <taxon>Ecdysozoa</taxon>
        <taxon>Arthropoda</taxon>
        <taxon>Hexapoda</taxon>
        <taxon>Insecta</taxon>
        <taxon>Pterygota</taxon>
        <taxon>Neoptera</taxon>
        <taxon>Endopterygota</taxon>
        <taxon>Hymenoptera</taxon>
        <taxon>Apocrita</taxon>
        <taxon>Aculeata</taxon>
        <taxon>Vespoidea</taxon>
        <taxon>Vespidae</taxon>
        <taxon>Vespinae</taxon>
        <taxon>Vespula</taxon>
    </lineage>
</organism>
<keyword evidence="1" id="KW-0472">Membrane</keyword>
<dbReference type="EMBL" id="JAUDFV010000154">
    <property type="protein sequence ID" value="KAL2716522.1"/>
    <property type="molecule type" value="Genomic_DNA"/>
</dbReference>
<reference evidence="2 3" key="1">
    <citation type="journal article" date="2024" name="Ann. Entomol. Soc. Am.">
        <title>Genomic analyses of the southern and eastern yellowjacket wasps (Hymenoptera: Vespidae) reveal evolutionary signatures of social life.</title>
        <authorList>
            <person name="Catto M.A."/>
            <person name="Caine P.B."/>
            <person name="Orr S.E."/>
            <person name="Hunt B.G."/>
            <person name="Goodisman M.A.D."/>
        </authorList>
    </citation>
    <scope>NUCLEOTIDE SEQUENCE [LARGE SCALE GENOMIC DNA]</scope>
    <source>
        <strain evidence="2">233</strain>
        <tissue evidence="2">Head and thorax</tissue>
    </source>
</reference>
<keyword evidence="3" id="KW-1185">Reference proteome</keyword>
<keyword evidence="1" id="KW-0812">Transmembrane</keyword>
<gene>
    <name evidence="2" type="ORF">V1478_014198</name>
</gene>
<dbReference type="Proteomes" id="UP001607302">
    <property type="component" value="Unassembled WGS sequence"/>
</dbReference>
<evidence type="ECO:0000313" key="2">
    <source>
        <dbReference type="EMBL" id="KAL2716522.1"/>
    </source>
</evidence>
<keyword evidence="1" id="KW-1133">Transmembrane helix</keyword>
<evidence type="ECO:0000313" key="3">
    <source>
        <dbReference type="Proteomes" id="UP001607302"/>
    </source>
</evidence>
<evidence type="ECO:0000256" key="1">
    <source>
        <dbReference type="SAM" id="Phobius"/>
    </source>
</evidence>
<comment type="caution">
    <text evidence="2">The sequence shown here is derived from an EMBL/GenBank/DDBJ whole genome shotgun (WGS) entry which is preliminary data.</text>
</comment>
<protein>
    <submittedName>
        <fullName evidence="2">Uncharacterized protein</fullName>
    </submittedName>
</protein>